<evidence type="ECO:0000313" key="4">
    <source>
        <dbReference type="Proteomes" id="UP001055460"/>
    </source>
</evidence>
<dbReference type="SUPFAM" id="SSF54427">
    <property type="entry name" value="NTF2-like"/>
    <property type="match status" value="1"/>
</dbReference>
<feature type="region of interest" description="Disordered" evidence="1">
    <location>
        <begin position="150"/>
        <end position="171"/>
    </location>
</feature>
<dbReference type="InterPro" id="IPR032710">
    <property type="entry name" value="NTF2-like_dom_sf"/>
</dbReference>
<dbReference type="Proteomes" id="UP001055460">
    <property type="component" value="Plasmid pB"/>
</dbReference>
<protein>
    <submittedName>
        <fullName evidence="3">SgcJ/EcaC family oxidoreductase</fullName>
    </submittedName>
</protein>
<dbReference type="Gene3D" id="3.10.450.50">
    <property type="match status" value="1"/>
</dbReference>
<dbReference type="NCBIfam" id="TIGR02246">
    <property type="entry name" value="SgcJ/EcaC family oxidoreductase"/>
    <property type="match status" value="1"/>
</dbReference>
<evidence type="ECO:0000259" key="2">
    <source>
        <dbReference type="Pfam" id="PF14534"/>
    </source>
</evidence>
<keyword evidence="3" id="KW-0614">Plasmid</keyword>
<dbReference type="Pfam" id="PF14534">
    <property type="entry name" value="DUF4440"/>
    <property type="match status" value="1"/>
</dbReference>
<reference evidence="3" key="1">
    <citation type="submission" date="2022-06" db="EMBL/GenBank/DDBJ databases">
        <title>Physiological and biochemical characterization and genomic elucidation of a strain of the genus Ensifer adhaerens M8 that combines arsenic oxidation and chromium reduction.</title>
        <authorList>
            <person name="Li X."/>
            <person name="Yu c."/>
        </authorList>
    </citation>
    <scope>NUCLEOTIDE SEQUENCE</scope>
    <source>
        <strain evidence="3">M8</strain>
        <plasmid evidence="3">pB</plasmid>
    </source>
</reference>
<dbReference type="EMBL" id="CP098809">
    <property type="protein sequence ID" value="USJ28217.1"/>
    <property type="molecule type" value="Genomic_DNA"/>
</dbReference>
<feature type="domain" description="DUF4440" evidence="2">
    <location>
        <begin position="27"/>
        <end position="139"/>
    </location>
</feature>
<sequence length="171" mass="18865">MPRMRPIPAIGQARGVSSPDARDVSAVLALVARVEETQWLRDVDGFVSLLAPQAVWTTAFGRQIVGAPAIHAFTAAVLPNLFRDFQALYDVERITFLHADVVAVNVRQIPVDAEGNRRPGEDEGRPLYIIRRHDGAWRIVVAQNTTHQNEKIAAQQRAVDEATSGETQAHE</sequence>
<dbReference type="InterPro" id="IPR027843">
    <property type="entry name" value="DUF4440"/>
</dbReference>
<organism evidence="3 4">
    <name type="scientific">Ensifer adhaerens</name>
    <name type="common">Sinorhizobium morelense</name>
    <dbReference type="NCBI Taxonomy" id="106592"/>
    <lineage>
        <taxon>Bacteria</taxon>
        <taxon>Pseudomonadati</taxon>
        <taxon>Pseudomonadota</taxon>
        <taxon>Alphaproteobacteria</taxon>
        <taxon>Hyphomicrobiales</taxon>
        <taxon>Rhizobiaceae</taxon>
        <taxon>Sinorhizobium/Ensifer group</taxon>
        <taxon>Ensifer</taxon>
    </lineage>
</organism>
<geneLocation type="plasmid" evidence="3 4">
    <name>pB</name>
</geneLocation>
<name>A0A9Q8YFZ4_ENSAD</name>
<accession>A0A9Q8YFZ4</accession>
<dbReference type="AlphaFoldDB" id="A0A9Q8YFZ4"/>
<dbReference type="RefSeq" id="WP_252161401.1">
    <property type="nucleotide sequence ID" value="NZ_CP098809.1"/>
</dbReference>
<dbReference type="InterPro" id="IPR011944">
    <property type="entry name" value="Steroid_delta5-4_isomerase"/>
</dbReference>
<proteinExistence type="predicted"/>
<gene>
    <name evidence="3" type="ORF">NE863_30680</name>
</gene>
<evidence type="ECO:0000313" key="3">
    <source>
        <dbReference type="EMBL" id="USJ28217.1"/>
    </source>
</evidence>
<evidence type="ECO:0000256" key="1">
    <source>
        <dbReference type="SAM" id="MobiDB-lite"/>
    </source>
</evidence>